<organism evidence="5 6">
    <name type="scientific">Actinomycetospora flava</name>
    <dbReference type="NCBI Taxonomy" id="3129232"/>
    <lineage>
        <taxon>Bacteria</taxon>
        <taxon>Bacillati</taxon>
        <taxon>Actinomycetota</taxon>
        <taxon>Actinomycetes</taxon>
        <taxon>Pseudonocardiales</taxon>
        <taxon>Pseudonocardiaceae</taxon>
        <taxon>Actinomycetospora</taxon>
    </lineage>
</organism>
<evidence type="ECO:0000313" key="6">
    <source>
        <dbReference type="Proteomes" id="UP001369736"/>
    </source>
</evidence>
<dbReference type="PROSITE" id="PS52050">
    <property type="entry name" value="WYL"/>
    <property type="match status" value="1"/>
</dbReference>
<proteinExistence type="predicted"/>
<dbReference type="PANTHER" id="PTHR34580:SF3">
    <property type="entry name" value="PROTEIN PAFB"/>
    <property type="match status" value="1"/>
</dbReference>
<keyword evidence="2" id="KW-0238">DNA-binding</keyword>
<dbReference type="Pfam" id="PF08279">
    <property type="entry name" value="HTH_11"/>
    <property type="match status" value="1"/>
</dbReference>
<dbReference type="SUPFAM" id="SSF46785">
    <property type="entry name" value="Winged helix' DNA-binding domain"/>
    <property type="match status" value="1"/>
</dbReference>
<accession>A0ABU8LXD6</accession>
<dbReference type="InterPro" id="IPR051534">
    <property type="entry name" value="CBASS_pafABC_assoc_protein"/>
</dbReference>
<gene>
    <name evidence="5" type="ORF">WCD58_01385</name>
</gene>
<keyword evidence="3" id="KW-0804">Transcription</keyword>
<protein>
    <submittedName>
        <fullName evidence="5">YafY family protein</fullName>
    </submittedName>
</protein>
<keyword evidence="1" id="KW-0805">Transcription regulation</keyword>
<dbReference type="InterPro" id="IPR036390">
    <property type="entry name" value="WH_DNA-bd_sf"/>
</dbReference>
<evidence type="ECO:0000256" key="2">
    <source>
        <dbReference type="ARBA" id="ARBA00023125"/>
    </source>
</evidence>
<evidence type="ECO:0000256" key="1">
    <source>
        <dbReference type="ARBA" id="ARBA00023015"/>
    </source>
</evidence>
<dbReference type="EMBL" id="JBBEGM010000001">
    <property type="protein sequence ID" value="MEJ2859786.1"/>
    <property type="molecule type" value="Genomic_DNA"/>
</dbReference>
<evidence type="ECO:0000259" key="4">
    <source>
        <dbReference type="PROSITE" id="PS51000"/>
    </source>
</evidence>
<dbReference type="InterPro" id="IPR036388">
    <property type="entry name" value="WH-like_DNA-bd_sf"/>
</dbReference>
<dbReference type="Pfam" id="PF13280">
    <property type="entry name" value="WYL"/>
    <property type="match status" value="1"/>
</dbReference>
<name>A0ABU8LXD6_9PSEU</name>
<dbReference type="Gene3D" id="1.10.10.10">
    <property type="entry name" value="Winged helix-like DNA-binding domain superfamily/Winged helix DNA-binding domain"/>
    <property type="match status" value="1"/>
</dbReference>
<comment type="caution">
    <text evidence="5">The sequence shown here is derived from an EMBL/GenBank/DDBJ whole genome shotgun (WGS) entry which is preliminary data.</text>
</comment>
<feature type="domain" description="HTH deoR-type" evidence="4">
    <location>
        <begin position="4"/>
        <end position="63"/>
    </location>
</feature>
<evidence type="ECO:0000256" key="3">
    <source>
        <dbReference type="ARBA" id="ARBA00023163"/>
    </source>
</evidence>
<dbReference type="InterPro" id="IPR001034">
    <property type="entry name" value="DeoR_HTH"/>
</dbReference>
<dbReference type="InterPro" id="IPR013196">
    <property type="entry name" value="HTH_11"/>
</dbReference>
<evidence type="ECO:0000313" key="5">
    <source>
        <dbReference type="EMBL" id="MEJ2859786.1"/>
    </source>
</evidence>
<dbReference type="PROSITE" id="PS51000">
    <property type="entry name" value="HTH_DEOR_2"/>
    <property type="match status" value="1"/>
</dbReference>
<dbReference type="InterPro" id="IPR026881">
    <property type="entry name" value="WYL_dom"/>
</dbReference>
<dbReference type="PROSITE" id="PS00894">
    <property type="entry name" value="HTH_DEOR_1"/>
    <property type="match status" value="1"/>
</dbReference>
<dbReference type="RefSeq" id="WP_337698836.1">
    <property type="nucleotide sequence ID" value="NZ_JBBEGM010000001.1"/>
</dbReference>
<dbReference type="PANTHER" id="PTHR34580">
    <property type="match status" value="1"/>
</dbReference>
<dbReference type="Proteomes" id="UP001369736">
    <property type="component" value="Unassembled WGS sequence"/>
</dbReference>
<reference evidence="5 6" key="1">
    <citation type="submission" date="2024-03" db="EMBL/GenBank/DDBJ databases">
        <title>Actinomycetospora sp. OC33-EN07, a novel actinomycete isolated from wild orchid (Aerides multiflora).</title>
        <authorList>
            <person name="Suriyachadkun C."/>
        </authorList>
    </citation>
    <scope>NUCLEOTIDE SEQUENCE [LARGE SCALE GENOMIC DNA]</scope>
    <source>
        <strain evidence="5 6">OC33-EN07</strain>
    </source>
</reference>
<keyword evidence="6" id="KW-1185">Reference proteome</keyword>
<dbReference type="InterPro" id="IPR018356">
    <property type="entry name" value="Tscrpt_reg_HTH_DeoR_CS"/>
</dbReference>
<sequence length="329" mass="35615">MSETASRLLRLLTLLRSRPRWTSSELADRLAVSTRTVRADVERLRGLGYDVDATTGTGGGYVLRPGAALPPMSFAEDEALAIAVALRTVSASGLADAADATASATAKLDRLLPSHLRHQVATLSAVADTVDAPRDAVASEVFAAVARACREHVTLRFAYRDRGNAVSERRGEPHRLVHVSGRWYLVARDLDRDDWRSFRLDRITPRVPTGPRFAPRDAPEGGWDRLVVRGRMQALWRYRARVVVHAGAETVAARVPVGSWCVEPRTDHTCWLDAGAQTADLLAVYLGALDLDLTIDADASPELHRAARTLAARYAAASDSSKSSGPAPA</sequence>